<evidence type="ECO:0000256" key="7">
    <source>
        <dbReference type="ARBA" id="ARBA00023187"/>
    </source>
</evidence>
<dbReference type="Gene3D" id="1.20.120.1080">
    <property type="match status" value="1"/>
</dbReference>
<dbReference type="RefSeq" id="XP_004177984.1">
    <property type="nucleotide sequence ID" value="XM_004177936.1"/>
</dbReference>
<evidence type="ECO:0000256" key="4">
    <source>
        <dbReference type="ARBA" id="ARBA00022741"/>
    </source>
</evidence>
<accession>I2GWG3</accession>
<evidence type="ECO:0000313" key="13">
    <source>
        <dbReference type="EMBL" id="CCH58465.1"/>
    </source>
</evidence>
<proteinExistence type="predicted"/>
<dbReference type="STRING" id="1071380.I2GWG3"/>
<feature type="domain" description="Helicase ATP-binding" evidence="11">
    <location>
        <begin position="279"/>
        <end position="445"/>
    </location>
</feature>
<dbReference type="CDD" id="cd18791">
    <property type="entry name" value="SF2_C_RHA"/>
    <property type="match status" value="1"/>
</dbReference>
<dbReference type="OrthoDB" id="10253254at2759"/>
<dbReference type="InParanoid" id="I2GWG3"/>
<dbReference type="GO" id="GO:0016787">
    <property type="term" value="F:hydrolase activity"/>
    <property type="evidence" value="ECO:0007669"/>
    <property type="project" value="UniProtKB-KW"/>
</dbReference>
<dbReference type="KEGG" id="tbl:TBLA_0A06730"/>
<dbReference type="PROSITE" id="PS00690">
    <property type="entry name" value="DEAH_ATP_HELICASE"/>
    <property type="match status" value="1"/>
</dbReference>
<dbReference type="GO" id="GO:0003724">
    <property type="term" value="F:RNA helicase activity"/>
    <property type="evidence" value="ECO:0007669"/>
    <property type="project" value="UniProtKB-EC"/>
</dbReference>
<dbReference type="GO" id="GO:0071013">
    <property type="term" value="C:catalytic step 2 spliceosome"/>
    <property type="evidence" value="ECO:0007669"/>
    <property type="project" value="TreeGrafter"/>
</dbReference>
<keyword evidence="14" id="KW-1185">Reference proteome</keyword>
<dbReference type="SMART" id="SM00487">
    <property type="entry name" value="DEXDc"/>
    <property type="match status" value="1"/>
</dbReference>
<dbReference type="InterPro" id="IPR002464">
    <property type="entry name" value="DNA/RNA_helicase_DEAH_CS"/>
</dbReference>
<evidence type="ECO:0000256" key="6">
    <source>
        <dbReference type="ARBA" id="ARBA00022840"/>
    </source>
</evidence>
<dbReference type="eggNOG" id="KOG0923">
    <property type="taxonomic scope" value="Eukaryota"/>
</dbReference>
<protein>
    <recommendedName>
        <fullName evidence="2">RNA helicase</fullName>
        <ecNumber evidence="2">3.6.4.13</ecNumber>
    </recommendedName>
</protein>
<dbReference type="Pfam" id="PF00271">
    <property type="entry name" value="Helicase_C"/>
    <property type="match status" value="1"/>
</dbReference>
<dbReference type="OMA" id="PLDPMMS"/>
<dbReference type="EC" id="3.6.4.13" evidence="2"/>
<evidence type="ECO:0000259" key="12">
    <source>
        <dbReference type="PROSITE" id="PS51194"/>
    </source>
</evidence>
<dbReference type="GeneID" id="14492909"/>
<dbReference type="Pfam" id="PF04408">
    <property type="entry name" value="WHD_HA2"/>
    <property type="match status" value="1"/>
</dbReference>
<reference evidence="13 14" key="1">
    <citation type="journal article" date="2011" name="Proc. Natl. Acad. Sci. U.S.A.">
        <title>Evolutionary erosion of yeast sex chromosomes by mating-type switching accidents.</title>
        <authorList>
            <person name="Gordon J.L."/>
            <person name="Armisen D."/>
            <person name="Proux-Wera E."/>
            <person name="Oheigeartaigh S.S."/>
            <person name="Byrne K.P."/>
            <person name="Wolfe K.H."/>
        </authorList>
    </citation>
    <scope>NUCLEOTIDE SEQUENCE [LARGE SCALE GENOMIC DNA]</scope>
    <source>
        <strain evidence="14">ATCC 34711 / CBS 6284 / DSM 70876 / NBRC 10599 / NRRL Y-10934 / UCD 77-7</strain>
    </source>
</reference>
<dbReference type="Pfam" id="PF07717">
    <property type="entry name" value="OB_NTP_bind"/>
    <property type="match status" value="1"/>
</dbReference>
<dbReference type="SMART" id="SM00490">
    <property type="entry name" value="HELICc"/>
    <property type="match status" value="1"/>
</dbReference>
<feature type="compositionally biased region" description="Basic and acidic residues" evidence="10">
    <location>
        <begin position="32"/>
        <end position="47"/>
    </location>
</feature>
<dbReference type="InterPro" id="IPR007502">
    <property type="entry name" value="Helicase-assoc_dom"/>
</dbReference>
<keyword evidence="5" id="KW-0378">Hydrolase</keyword>
<dbReference type="PROSITE" id="PS51192">
    <property type="entry name" value="HELICASE_ATP_BIND_1"/>
    <property type="match status" value="1"/>
</dbReference>
<comment type="subcellular location">
    <subcellularLocation>
        <location evidence="1">Nucleus</location>
    </subcellularLocation>
</comment>
<dbReference type="Proteomes" id="UP000002866">
    <property type="component" value="Chromosome 1"/>
</dbReference>
<dbReference type="HOGENOM" id="CLU_001832_7_2_1"/>
<name>I2GWG3_HENB6</name>
<dbReference type="EMBL" id="HE806316">
    <property type="protein sequence ID" value="CCH58465.1"/>
    <property type="molecule type" value="Genomic_DNA"/>
</dbReference>
<sequence length="921" mass="105078">MSDNIQSGVGKRRVKRNYATIDDDNNQNFELNAKDKEVTSEKSESSGEKVGNLIERTSSNGEQNKYPDTKKFKEETKNTANRDELKRFPRYNYFSKREKIKLDRTTKELELLEADAEKYGLSNLTKTEQESIITKREIINILKQKLESISSQNSFHLYDASSTQYHNNVHEKNGYHKDSKKSRQRQWEERQLSYAINHNEPNSEDIIIPGTKHYDFVFDEEAMIDYTDDATDVINEDEVGKNDYDQRLLKALQDEKEKVLTISETRKKLPVYQYREDLLKAIHDNQILIVVGETGSGKTTQLPQYLVEDGFCQNGKFQIAVTQPRRVAATSVASRVADEMNVILGQEVGYSIRFDEKTTPDKTILKYMTDGMLLREFLIDPHLSKYSCIMIDEAHERTLATDILLGLLKDLTTRRKDLRILISSATMNATKFSEFFFNCPIFNVPGRRFPVDIHYTCQPESNYLNACITTIFQIHTTQPLPGDILVFLTGQEEIEKAQENIENIVDKLGNNIEPIFVRPIYANLPQEQQELIFQKTPKNCRKVVLATNIAETSLTIDGIKFVIDSGYVKENSFIPSTGMSQLLTVPCSRASVDQRAGRAGRVGPGKCFRIFTKWSYYNELEMMPKPEIVRTNLSHTVLLLLSLGVTDLINFPLLDKPTITALKKSLEQLYSLGALNSKGSITQLGRMMCDFPCEPQYSKVINSAATHEQCKGALDECVTVVSMLHETTSLFIGKKNNNPNSVAVKGELESDHMMYLKIYNEWVHNNYSKIWCHDHHFQHKTLLRVRNIRQQLMNTCKKLGLVSKNEIALRESANEIMNTLETRVAKAFISGFSMNIAELGSNGSYHIVGAVSSSGGIDVVIHPSSVVSRNLRESGKKPYKHILYQQLMYTSREFIKDCLPINNVSLIKEMAPQLYKRLNNV</sequence>
<keyword evidence="7" id="KW-0508">mRNA splicing</keyword>
<evidence type="ECO:0000259" key="11">
    <source>
        <dbReference type="PROSITE" id="PS51192"/>
    </source>
</evidence>
<dbReference type="GO" id="GO:0071006">
    <property type="term" value="C:U2-type catalytic step 1 spliceosome"/>
    <property type="evidence" value="ECO:0007669"/>
    <property type="project" value="EnsemblFungi"/>
</dbReference>
<feature type="region of interest" description="Disordered" evidence="10">
    <location>
        <begin position="1"/>
        <end position="67"/>
    </location>
</feature>
<dbReference type="Gene3D" id="3.40.50.300">
    <property type="entry name" value="P-loop containing nucleotide triphosphate hydrolases"/>
    <property type="match status" value="2"/>
</dbReference>
<dbReference type="Pfam" id="PF21010">
    <property type="entry name" value="HA2_C"/>
    <property type="match status" value="1"/>
</dbReference>
<dbReference type="Pfam" id="PF00270">
    <property type="entry name" value="DEAD"/>
    <property type="match status" value="1"/>
</dbReference>
<dbReference type="FunFam" id="3.40.50.300:FF:000726">
    <property type="entry name" value="Pre-mRNA-splicing factor ATP-dependent RNA helicase"/>
    <property type="match status" value="1"/>
</dbReference>
<keyword evidence="4" id="KW-0547">Nucleotide-binding</keyword>
<feature type="domain" description="Helicase C-terminal" evidence="12">
    <location>
        <begin position="470"/>
        <end position="644"/>
    </location>
</feature>
<evidence type="ECO:0000256" key="3">
    <source>
        <dbReference type="ARBA" id="ARBA00022664"/>
    </source>
</evidence>
<dbReference type="FunCoup" id="I2GWG3">
    <property type="interactions" value="133"/>
</dbReference>
<evidence type="ECO:0000256" key="1">
    <source>
        <dbReference type="ARBA" id="ARBA00004123"/>
    </source>
</evidence>
<comment type="catalytic activity">
    <reaction evidence="9">
        <text>ATP + H2O = ADP + phosphate + H(+)</text>
        <dbReference type="Rhea" id="RHEA:13065"/>
        <dbReference type="ChEBI" id="CHEBI:15377"/>
        <dbReference type="ChEBI" id="CHEBI:15378"/>
        <dbReference type="ChEBI" id="CHEBI:30616"/>
        <dbReference type="ChEBI" id="CHEBI:43474"/>
        <dbReference type="ChEBI" id="CHEBI:456216"/>
        <dbReference type="EC" id="3.6.4.13"/>
    </reaction>
</comment>
<evidence type="ECO:0000256" key="9">
    <source>
        <dbReference type="ARBA" id="ARBA00047984"/>
    </source>
</evidence>
<dbReference type="SUPFAM" id="SSF52540">
    <property type="entry name" value="P-loop containing nucleoside triphosphate hydrolases"/>
    <property type="match status" value="1"/>
</dbReference>
<dbReference type="InterPro" id="IPR048333">
    <property type="entry name" value="HA2_WH"/>
</dbReference>
<keyword evidence="6" id="KW-0067">ATP-binding</keyword>
<evidence type="ECO:0000256" key="8">
    <source>
        <dbReference type="ARBA" id="ARBA00023242"/>
    </source>
</evidence>
<dbReference type="GO" id="GO:0003723">
    <property type="term" value="F:RNA binding"/>
    <property type="evidence" value="ECO:0007669"/>
    <property type="project" value="TreeGrafter"/>
</dbReference>
<evidence type="ECO:0000256" key="5">
    <source>
        <dbReference type="ARBA" id="ARBA00022801"/>
    </source>
</evidence>
<dbReference type="InterPro" id="IPR014001">
    <property type="entry name" value="Helicase_ATP-bd"/>
</dbReference>
<dbReference type="InterPro" id="IPR011545">
    <property type="entry name" value="DEAD/DEAH_box_helicase_dom"/>
</dbReference>
<dbReference type="PANTHER" id="PTHR18934:SF83">
    <property type="entry name" value="PRE-MRNA-SPLICING FACTOR ATP-DEPENDENT RNA HELICASE DHX16"/>
    <property type="match status" value="1"/>
</dbReference>
<dbReference type="AlphaFoldDB" id="I2GWG3"/>
<gene>
    <name evidence="13" type="primary">TBLA0A06730</name>
    <name evidence="13" type="ORF">TBLA_0A06730</name>
</gene>
<dbReference type="GO" id="GO:0005524">
    <property type="term" value="F:ATP binding"/>
    <property type="evidence" value="ECO:0007669"/>
    <property type="project" value="UniProtKB-KW"/>
</dbReference>
<dbReference type="FunFam" id="3.40.50.300:FF:000007">
    <property type="entry name" value="Pre-mRNA-splicing factor ATP-dependent RNA helicase"/>
    <property type="match status" value="1"/>
</dbReference>
<dbReference type="PANTHER" id="PTHR18934">
    <property type="entry name" value="ATP-DEPENDENT RNA HELICASE"/>
    <property type="match status" value="1"/>
</dbReference>
<dbReference type="InterPro" id="IPR001650">
    <property type="entry name" value="Helicase_C-like"/>
</dbReference>
<keyword evidence="8" id="KW-0539">Nucleus</keyword>
<dbReference type="GO" id="GO:0034247">
    <property type="term" value="P:snoRNA splicing"/>
    <property type="evidence" value="ECO:0007669"/>
    <property type="project" value="EnsemblFungi"/>
</dbReference>
<evidence type="ECO:0000256" key="10">
    <source>
        <dbReference type="SAM" id="MobiDB-lite"/>
    </source>
</evidence>
<dbReference type="InterPro" id="IPR027417">
    <property type="entry name" value="P-loop_NTPase"/>
</dbReference>
<evidence type="ECO:0000256" key="2">
    <source>
        <dbReference type="ARBA" id="ARBA00012552"/>
    </source>
</evidence>
<dbReference type="SMART" id="SM00847">
    <property type="entry name" value="HA2"/>
    <property type="match status" value="1"/>
</dbReference>
<organism evidence="13 14">
    <name type="scientific">Henningerozyma blattae (strain ATCC 34711 / CBS 6284 / DSM 70876 / NBRC 10599 / NRRL Y-10934 / UCD 77-7)</name>
    <name type="common">Yeast</name>
    <name type="synonym">Tetrapisispora blattae</name>
    <dbReference type="NCBI Taxonomy" id="1071380"/>
    <lineage>
        <taxon>Eukaryota</taxon>
        <taxon>Fungi</taxon>
        <taxon>Dikarya</taxon>
        <taxon>Ascomycota</taxon>
        <taxon>Saccharomycotina</taxon>
        <taxon>Saccharomycetes</taxon>
        <taxon>Saccharomycetales</taxon>
        <taxon>Saccharomycetaceae</taxon>
        <taxon>Henningerozyma</taxon>
    </lineage>
</organism>
<dbReference type="GO" id="GO:0000349">
    <property type="term" value="P:generation of catalytic spliceosome for first transesterification step"/>
    <property type="evidence" value="ECO:0007669"/>
    <property type="project" value="EnsemblFungi"/>
</dbReference>
<dbReference type="PROSITE" id="PS51194">
    <property type="entry name" value="HELICASE_CTER"/>
    <property type="match status" value="1"/>
</dbReference>
<dbReference type="InterPro" id="IPR011709">
    <property type="entry name" value="DEAD-box_helicase_OB_fold"/>
</dbReference>
<evidence type="ECO:0000313" key="14">
    <source>
        <dbReference type="Proteomes" id="UP000002866"/>
    </source>
</evidence>
<keyword evidence="3" id="KW-0507">mRNA processing</keyword>